<keyword evidence="1" id="KW-0732">Signal</keyword>
<evidence type="ECO:0000313" key="3">
    <source>
        <dbReference type="Proteomes" id="UP001234178"/>
    </source>
</evidence>
<feature type="signal peptide" evidence="1">
    <location>
        <begin position="1"/>
        <end position="24"/>
    </location>
</feature>
<evidence type="ECO:0000256" key="1">
    <source>
        <dbReference type="SAM" id="SignalP"/>
    </source>
</evidence>
<accession>A0ABR0APA0</accession>
<dbReference type="EMBL" id="JAOYFB010000038">
    <property type="protein sequence ID" value="KAK4026944.1"/>
    <property type="molecule type" value="Genomic_DNA"/>
</dbReference>
<evidence type="ECO:0000313" key="2">
    <source>
        <dbReference type="EMBL" id="KAK4026944.1"/>
    </source>
</evidence>
<keyword evidence="3" id="KW-1185">Reference proteome</keyword>
<comment type="caution">
    <text evidence="2">The sequence shown here is derived from an EMBL/GenBank/DDBJ whole genome shotgun (WGS) entry which is preliminary data.</text>
</comment>
<protein>
    <submittedName>
        <fullName evidence="2">Uncharacterized protein</fullName>
    </submittedName>
</protein>
<feature type="chain" id="PRO_5046774092" evidence="1">
    <location>
        <begin position="25"/>
        <end position="243"/>
    </location>
</feature>
<sequence length="243" mass="26261">MTSDNNVMKLALLVLGCFVCVTKQERYVWPFPIDPNHAVYKPLYYSDGLPAGYDVIKKSDGIQQNKDVIPRNPGALLLPQQNRFFVNANSIYLFTMTTTIKSTVTSTATTAAVLTQLKSASTQLSATTACARRRRDTEEKVVIGNDDIVIKPDPPKPLETSVMSDDVPEAAPSVALPDIVSSQRELETGEFSDHQQRAAFTTTVSVTSLTTTFVFVATSITSTTSLGISAGLLCLPSGFTICA</sequence>
<dbReference type="Proteomes" id="UP001234178">
    <property type="component" value="Unassembled WGS sequence"/>
</dbReference>
<organism evidence="2 3">
    <name type="scientific">Daphnia magna</name>
    <dbReference type="NCBI Taxonomy" id="35525"/>
    <lineage>
        <taxon>Eukaryota</taxon>
        <taxon>Metazoa</taxon>
        <taxon>Ecdysozoa</taxon>
        <taxon>Arthropoda</taxon>
        <taxon>Crustacea</taxon>
        <taxon>Branchiopoda</taxon>
        <taxon>Diplostraca</taxon>
        <taxon>Cladocera</taxon>
        <taxon>Anomopoda</taxon>
        <taxon>Daphniidae</taxon>
        <taxon>Daphnia</taxon>
    </lineage>
</organism>
<name>A0ABR0APA0_9CRUS</name>
<proteinExistence type="predicted"/>
<reference evidence="2 3" key="1">
    <citation type="journal article" date="2023" name="Nucleic Acids Res.">
        <title>The hologenome of Daphnia magna reveals possible DNA methylation and microbiome-mediated evolution of the host genome.</title>
        <authorList>
            <person name="Chaturvedi A."/>
            <person name="Li X."/>
            <person name="Dhandapani V."/>
            <person name="Marshall H."/>
            <person name="Kissane S."/>
            <person name="Cuenca-Cambronero M."/>
            <person name="Asole G."/>
            <person name="Calvet F."/>
            <person name="Ruiz-Romero M."/>
            <person name="Marangio P."/>
            <person name="Guigo R."/>
            <person name="Rago D."/>
            <person name="Mirbahai L."/>
            <person name="Eastwood N."/>
            <person name="Colbourne J.K."/>
            <person name="Zhou J."/>
            <person name="Mallon E."/>
            <person name="Orsini L."/>
        </authorList>
    </citation>
    <scope>NUCLEOTIDE SEQUENCE [LARGE SCALE GENOMIC DNA]</scope>
    <source>
        <strain evidence="2">LRV0_1</strain>
    </source>
</reference>
<gene>
    <name evidence="2" type="ORF">OUZ56_015965</name>
</gene>